<dbReference type="InterPro" id="IPR039425">
    <property type="entry name" value="RNA_pol_sigma-70-like"/>
</dbReference>
<feature type="region of interest" description="Disordered" evidence="5">
    <location>
        <begin position="190"/>
        <end position="209"/>
    </location>
</feature>
<dbReference type="InterPro" id="IPR013324">
    <property type="entry name" value="RNA_pol_sigma_r3/r4-like"/>
</dbReference>
<evidence type="ECO:0000256" key="2">
    <source>
        <dbReference type="ARBA" id="ARBA00023015"/>
    </source>
</evidence>
<organism evidence="8 9">
    <name type="scientific">Microbulbifer aestuariivivens</name>
    <dbReference type="NCBI Taxonomy" id="1908308"/>
    <lineage>
        <taxon>Bacteria</taxon>
        <taxon>Pseudomonadati</taxon>
        <taxon>Pseudomonadota</taxon>
        <taxon>Gammaproteobacteria</taxon>
        <taxon>Cellvibrionales</taxon>
        <taxon>Microbulbiferaceae</taxon>
        <taxon>Microbulbifer</taxon>
    </lineage>
</organism>
<dbReference type="Gene3D" id="1.10.10.10">
    <property type="entry name" value="Winged helix-like DNA-binding domain superfamily/Winged helix DNA-binding domain"/>
    <property type="match status" value="1"/>
</dbReference>
<gene>
    <name evidence="8" type="ORF">Maes01_02066</name>
</gene>
<dbReference type="InterPro" id="IPR007627">
    <property type="entry name" value="RNA_pol_sigma70_r2"/>
</dbReference>
<evidence type="ECO:0000256" key="3">
    <source>
        <dbReference type="ARBA" id="ARBA00023082"/>
    </source>
</evidence>
<dbReference type="InterPro" id="IPR013325">
    <property type="entry name" value="RNA_pol_sigma_r2"/>
</dbReference>
<dbReference type="PANTHER" id="PTHR43133:SF63">
    <property type="entry name" value="RNA POLYMERASE SIGMA FACTOR FECI-RELATED"/>
    <property type="match status" value="1"/>
</dbReference>
<name>A0ABP9WQL3_9GAMM</name>
<comment type="similarity">
    <text evidence="1">Belongs to the sigma-70 factor family. ECF subfamily.</text>
</comment>
<dbReference type="SUPFAM" id="SSF88659">
    <property type="entry name" value="Sigma3 and sigma4 domains of RNA polymerase sigma factors"/>
    <property type="match status" value="1"/>
</dbReference>
<dbReference type="NCBIfam" id="TIGR02937">
    <property type="entry name" value="sigma70-ECF"/>
    <property type="match status" value="1"/>
</dbReference>
<evidence type="ECO:0000259" key="6">
    <source>
        <dbReference type="Pfam" id="PF04542"/>
    </source>
</evidence>
<accession>A0ABP9WQL3</accession>
<comment type="caution">
    <text evidence="8">The sequence shown here is derived from an EMBL/GenBank/DDBJ whole genome shotgun (WGS) entry which is preliminary data.</text>
</comment>
<dbReference type="CDD" id="cd06171">
    <property type="entry name" value="Sigma70_r4"/>
    <property type="match status" value="1"/>
</dbReference>
<dbReference type="InterPro" id="IPR036388">
    <property type="entry name" value="WH-like_DNA-bd_sf"/>
</dbReference>
<dbReference type="PANTHER" id="PTHR43133">
    <property type="entry name" value="RNA POLYMERASE ECF-TYPE SIGMA FACTO"/>
    <property type="match status" value="1"/>
</dbReference>
<evidence type="ECO:0000313" key="8">
    <source>
        <dbReference type="EMBL" id="GAA5525496.1"/>
    </source>
</evidence>
<dbReference type="EMBL" id="BAABRT010000016">
    <property type="protein sequence ID" value="GAA5525496.1"/>
    <property type="molecule type" value="Genomic_DNA"/>
</dbReference>
<dbReference type="InterPro" id="IPR014284">
    <property type="entry name" value="RNA_pol_sigma-70_dom"/>
</dbReference>
<dbReference type="Pfam" id="PF08281">
    <property type="entry name" value="Sigma70_r4_2"/>
    <property type="match status" value="1"/>
</dbReference>
<evidence type="ECO:0000313" key="9">
    <source>
        <dbReference type="Proteomes" id="UP001408594"/>
    </source>
</evidence>
<protein>
    <recommendedName>
        <fullName evidence="10">RNA polymerase sigma factor</fullName>
    </recommendedName>
</protein>
<keyword evidence="4" id="KW-0804">Transcription</keyword>
<evidence type="ECO:0000256" key="4">
    <source>
        <dbReference type="ARBA" id="ARBA00023163"/>
    </source>
</evidence>
<dbReference type="RefSeq" id="WP_345551233.1">
    <property type="nucleotide sequence ID" value="NZ_BAABRT010000016.1"/>
</dbReference>
<dbReference type="Gene3D" id="1.10.1740.10">
    <property type="match status" value="1"/>
</dbReference>
<proteinExistence type="inferred from homology"/>
<keyword evidence="9" id="KW-1185">Reference proteome</keyword>
<keyword evidence="2" id="KW-0805">Transcription regulation</keyword>
<dbReference type="Proteomes" id="UP001408594">
    <property type="component" value="Unassembled WGS sequence"/>
</dbReference>
<dbReference type="Pfam" id="PF04542">
    <property type="entry name" value="Sigma70_r2"/>
    <property type="match status" value="1"/>
</dbReference>
<reference evidence="8 9" key="1">
    <citation type="submission" date="2024-02" db="EMBL/GenBank/DDBJ databases">
        <title>Microbulbifer aestuariivivens NBRC 112533.</title>
        <authorList>
            <person name="Ichikawa N."/>
            <person name="Katano-Makiyama Y."/>
            <person name="Hidaka K."/>
        </authorList>
    </citation>
    <scope>NUCLEOTIDE SEQUENCE [LARGE SCALE GENOMIC DNA]</scope>
    <source>
        <strain evidence="8 9">NBRC 112533</strain>
    </source>
</reference>
<dbReference type="SUPFAM" id="SSF88946">
    <property type="entry name" value="Sigma2 domain of RNA polymerase sigma factors"/>
    <property type="match status" value="1"/>
</dbReference>
<evidence type="ECO:0000259" key="7">
    <source>
        <dbReference type="Pfam" id="PF08281"/>
    </source>
</evidence>
<feature type="domain" description="RNA polymerase sigma-70 region 2" evidence="6">
    <location>
        <begin position="36"/>
        <end position="96"/>
    </location>
</feature>
<evidence type="ECO:0000256" key="5">
    <source>
        <dbReference type="SAM" id="MobiDB-lite"/>
    </source>
</evidence>
<feature type="domain" description="RNA polymerase sigma factor 70 region 4 type 2" evidence="7">
    <location>
        <begin position="129"/>
        <end position="181"/>
    </location>
</feature>
<evidence type="ECO:0008006" key="10">
    <source>
        <dbReference type="Google" id="ProtNLM"/>
    </source>
</evidence>
<sequence>MSNGIFSNFRFSSFAASLLRPGPSVEQQVNALYGETHEQLLASLCRMLEPAQAEEVLQEAYLKLFLALEEDRRLEPRPFLFRVARNLAISVLRHQKVVEQHGMAAQHHPQPAIQEDAVENRVSRDEEQRALLAAINALPPKCRQVFVMRKIDGHSHEEIARILDISPKTVENHLAKGMRLCREHLVASTGAQPDSAAAEGSEEIRLAAG</sequence>
<evidence type="ECO:0000256" key="1">
    <source>
        <dbReference type="ARBA" id="ARBA00010641"/>
    </source>
</evidence>
<keyword evidence="3" id="KW-0731">Sigma factor</keyword>
<dbReference type="InterPro" id="IPR013249">
    <property type="entry name" value="RNA_pol_sigma70_r4_t2"/>
</dbReference>